<evidence type="ECO:0000256" key="1">
    <source>
        <dbReference type="SAM" id="SignalP"/>
    </source>
</evidence>
<feature type="signal peptide" evidence="1">
    <location>
        <begin position="1"/>
        <end position="21"/>
    </location>
</feature>
<keyword evidence="1" id="KW-0732">Signal</keyword>
<proteinExistence type="predicted"/>
<reference evidence="2 3" key="1">
    <citation type="submission" date="2024-09" db="EMBL/GenBank/DDBJ databases">
        <title>Itraconazole resistance in Madurella fahalii resulting from another homologue of gene encoding cytochrome P450 14-alpha sterol demethylase (CYP51).</title>
        <authorList>
            <person name="Yoshioka I."/>
            <person name="Fahal A.H."/>
            <person name="Kaneko S."/>
            <person name="Yaguchi T."/>
        </authorList>
    </citation>
    <scope>NUCLEOTIDE SEQUENCE [LARGE SCALE GENOMIC DNA]</scope>
    <source>
        <strain evidence="2 3">IFM 68171</strain>
    </source>
</reference>
<dbReference type="EMBL" id="BAAFSV010000001">
    <property type="protein sequence ID" value="GAB1309930.1"/>
    <property type="molecule type" value="Genomic_DNA"/>
</dbReference>
<feature type="chain" id="PRO_5045275718" description="Secreted protein" evidence="1">
    <location>
        <begin position="22"/>
        <end position="82"/>
    </location>
</feature>
<protein>
    <recommendedName>
        <fullName evidence="4">Secreted protein</fullName>
    </recommendedName>
</protein>
<evidence type="ECO:0008006" key="4">
    <source>
        <dbReference type="Google" id="ProtNLM"/>
    </source>
</evidence>
<dbReference type="RefSeq" id="XP_070911663.1">
    <property type="nucleotide sequence ID" value="XM_071055562.1"/>
</dbReference>
<keyword evidence="3" id="KW-1185">Reference proteome</keyword>
<sequence>MPSAPFQPVLVPFILTGTLQGICMLCMEGRVIKLGPGPVPLPQGLRAVYRISTNSRRLSLFDPDDPWAVRLGTTSRVKFALS</sequence>
<accession>A0ABQ0FX73</accession>
<evidence type="ECO:0000313" key="2">
    <source>
        <dbReference type="EMBL" id="GAB1309930.1"/>
    </source>
</evidence>
<gene>
    <name evidence="2" type="ORF">MFIFM68171_00140</name>
</gene>
<organism evidence="2 3">
    <name type="scientific">Madurella fahalii</name>
    <dbReference type="NCBI Taxonomy" id="1157608"/>
    <lineage>
        <taxon>Eukaryota</taxon>
        <taxon>Fungi</taxon>
        <taxon>Dikarya</taxon>
        <taxon>Ascomycota</taxon>
        <taxon>Pezizomycotina</taxon>
        <taxon>Sordariomycetes</taxon>
        <taxon>Sordariomycetidae</taxon>
        <taxon>Sordariales</taxon>
        <taxon>Sordariales incertae sedis</taxon>
        <taxon>Madurella</taxon>
    </lineage>
</organism>
<dbReference type="GeneID" id="98170885"/>
<name>A0ABQ0FX73_9PEZI</name>
<dbReference type="Proteomes" id="UP001628179">
    <property type="component" value="Unassembled WGS sequence"/>
</dbReference>
<comment type="caution">
    <text evidence="2">The sequence shown here is derived from an EMBL/GenBank/DDBJ whole genome shotgun (WGS) entry which is preliminary data.</text>
</comment>
<evidence type="ECO:0000313" key="3">
    <source>
        <dbReference type="Proteomes" id="UP001628179"/>
    </source>
</evidence>